<gene>
    <name evidence="1" type="ORF">SACC_03330</name>
</gene>
<dbReference type="RefSeq" id="WP_229571326.1">
    <property type="nucleotide sequence ID" value="NZ_AP025226.1"/>
</dbReference>
<protein>
    <submittedName>
        <fullName evidence="1">Uncharacterized protein</fullName>
    </submittedName>
</protein>
<evidence type="ECO:0000313" key="1">
    <source>
        <dbReference type="EMBL" id="BDB97316.1"/>
    </source>
</evidence>
<proteinExistence type="predicted"/>
<keyword evidence="2" id="KW-1185">Reference proteome</keyword>
<reference evidence="1 2" key="1">
    <citation type="journal article" date="2022" name="Microbiol. Resour. Announc.">
        <title>Complete Genome Sequence of the Hyperthermophilic and Acidophilic Archaeon Saccharolobus caldissimus Strain HS-3T.</title>
        <authorList>
            <person name="Sakai H.D."/>
            <person name="Kurosawa N."/>
        </authorList>
    </citation>
    <scope>NUCLEOTIDE SEQUENCE [LARGE SCALE GENOMIC DNA]</scope>
    <source>
        <strain evidence="1 2">JCM32116</strain>
    </source>
</reference>
<dbReference type="Proteomes" id="UP001319921">
    <property type="component" value="Chromosome"/>
</dbReference>
<organism evidence="1 2">
    <name type="scientific">Saccharolobus caldissimus</name>
    <dbReference type="NCBI Taxonomy" id="1702097"/>
    <lineage>
        <taxon>Archaea</taxon>
        <taxon>Thermoproteota</taxon>
        <taxon>Thermoprotei</taxon>
        <taxon>Sulfolobales</taxon>
        <taxon>Sulfolobaceae</taxon>
        <taxon>Saccharolobus</taxon>
    </lineage>
</organism>
<dbReference type="EMBL" id="AP025226">
    <property type="protein sequence ID" value="BDB97316.1"/>
    <property type="molecule type" value="Genomic_DNA"/>
</dbReference>
<sequence>MKRICYYNYGNKKCVTICGSVICDENIVNKYIILCELCNSRDGKFCVEFYDQFNCNTIGSWWNIK</sequence>
<dbReference type="GeneID" id="68865061"/>
<dbReference type="KEGG" id="scas:SACC_03330"/>
<accession>A0AAQ4CND5</accession>
<evidence type="ECO:0000313" key="2">
    <source>
        <dbReference type="Proteomes" id="UP001319921"/>
    </source>
</evidence>
<name>A0AAQ4CND5_9CREN</name>
<dbReference type="AlphaFoldDB" id="A0AAQ4CND5"/>